<dbReference type="RefSeq" id="WP_231319883.1">
    <property type="nucleotide sequence ID" value="NZ_CP088156.1"/>
</dbReference>
<feature type="transmembrane region" description="Helical" evidence="1">
    <location>
        <begin position="114"/>
        <end position="134"/>
    </location>
</feature>
<reference evidence="2" key="1">
    <citation type="journal article" date="2024" name="Antonie Van Leeuwenhoek">
        <title>Bradyrhizobium ontarionense sp. nov., a novel bacterial symbiont isolated from Aeschynomene indica (Indian jointvetch), harbours photosynthesis, nitrogen fixation and nitrous oxide (N2O) reductase genes.</title>
        <authorList>
            <person name="Bromfield E.S.P."/>
            <person name="Cloutier S."/>
        </authorList>
    </citation>
    <scope>NUCLEOTIDE SEQUENCE</scope>
    <source>
        <strain evidence="2">A19</strain>
    </source>
</reference>
<dbReference type="Proteomes" id="UP001431010">
    <property type="component" value="Chromosome"/>
</dbReference>
<name>A0ABY3RA98_9BRAD</name>
<sequence>MTVALRDDRIRAIMRWLMAAFYVAAGIAHLAIPEPFLRITPSVVPFAPQVILLTGLCELAGAIALVTKPMRRWAGIALAAYAVCVWPANFKHAIEVIDLPFLGSSWLYHGPRLAFQPVLIWWALYSAGLTDWPWHRKA</sequence>
<dbReference type="EMBL" id="CP088156">
    <property type="protein sequence ID" value="UFZ03870.1"/>
    <property type="molecule type" value="Genomic_DNA"/>
</dbReference>
<evidence type="ECO:0000256" key="1">
    <source>
        <dbReference type="SAM" id="Phobius"/>
    </source>
</evidence>
<evidence type="ECO:0000313" key="3">
    <source>
        <dbReference type="Proteomes" id="UP001431010"/>
    </source>
</evidence>
<keyword evidence="1" id="KW-1133">Transmembrane helix</keyword>
<keyword evidence="1" id="KW-0812">Transmembrane</keyword>
<proteinExistence type="predicted"/>
<evidence type="ECO:0000313" key="2">
    <source>
        <dbReference type="EMBL" id="UFZ03870.1"/>
    </source>
</evidence>
<gene>
    <name evidence="2" type="ORF">LQG66_32515</name>
</gene>
<keyword evidence="1" id="KW-0472">Membrane</keyword>
<keyword evidence="3" id="KW-1185">Reference proteome</keyword>
<feature type="transmembrane region" description="Helical" evidence="1">
    <location>
        <begin position="73"/>
        <end position="94"/>
    </location>
</feature>
<feature type="transmembrane region" description="Helical" evidence="1">
    <location>
        <begin position="12"/>
        <end position="32"/>
    </location>
</feature>
<protein>
    <submittedName>
        <fullName evidence="2">DoxX family protein</fullName>
    </submittedName>
</protein>
<feature type="transmembrane region" description="Helical" evidence="1">
    <location>
        <begin position="44"/>
        <end position="66"/>
    </location>
</feature>
<accession>A0ABY3RA98</accession>
<organism evidence="2 3">
    <name type="scientific">Bradyrhizobium ontarionense</name>
    <dbReference type="NCBI Taxonomy" id="2898149"/>
    <lineage>
        <taxon>Bacteria</taxon>
        <taxon>Pseudomonadati</taxon>
        <taxon>Pseudomonadota</taxon>
        <taxon>Alphaproteobacteria</taxon>
        <taxon>Hyphomicrobiales</taxon>
        <taxon>Nitrobacteraceae</taxon>
        <taxon>Bradyrhizobium</taxon>
    </lineage>
</organism>
<dbReference type="PANTHER" id="PTHR36974:SF1">
    <property type="entry name" value="DOXX FAMILY MEMBRANE PROTEIN"/>
    <property type="match status" value="1"/>
</dbReference>
<dbReference type="PANTHER" id="PTHR36974">
    <property type="entry name" value="MEMBRANE PROTEIN-RELATED"/>
    <property type="match status" value="1"/>
</dbReference>